<dbReference type="GO" id="GO:0005737">
    <property type="term" value="C:cytoplasm"/>
    <property type="evidence" value="ECO:0007669"/>
    <property type="project" value="TreeGrafter"/>
</dbReference>
<keyword evidence="4" id="KW-0833">Ubl conjugation pathway</keyword>
<keyword evidence="2" id="KW-0597">Phosphoprotein</keyword>
<feature type="region of interest" description="Disordered" evidence="6">
    <location>
        <begin position="338"/>
        <end position="374"/>
    </location>
</feature>
<comment type="similarity">
    <text evidence="1">Belongs to the peptidase C48 family.</text>
</comment>
<dbReference type="Gene3D" id="3.40.395.10">
    <property type="entry name" value="Adenoviral Proteinase, Chain A"/>
    <property type="match status" value="1"/>
</dbReference>
<feature type="compositionally biased region" description="Pro residues" evidence="6">
    <location>
        <begin position="356"/>
        <end position="368"/>
    </location>
</feature>
<evidence type="ECO:0000256" key="3">
    <source>
        <dbReference type="ARBA" id="ARBA00022670"/>
    </source>
</evidence>
<dbReference type="InterPro" id="IPR051947">
    <property type="entry name" value="Sentrin-specific_protease"/>
</dbReference>
<dbReference type="EMBL" id="CAJMXA010003805">
    <property type="protein sequence ID" value="CAE6516690.1"/>
    <property type="molecule type" value="Genomic_DNA"/>
</dbReference>
<dbReference type="InterPro" id="IPR003653">
    <property type="entry name" value="Peptidase_C48_C"/>
</dbReference>
<feature type="region of interest" description="Disordered" evidence="6">
    <location>
        <begin position="542"/>
        <end position="574"/>
    </location>
</feature>
<feature type="region of interest" description="Disordered" evidence="6">
    <location>
        <begin position="1"/>
        <end position="276"/>
    </location>
</feature>
<evidence type="ECO:0000313" key="8">
    <source>
        <dbReference type="EMBL" id="CAE6516690.1"/>
    </source>
</evidence>
<keyword evidence="5" id="KW-0378">Hydrolase</keyword>
<dbReference type="Proteomes" id="UP000663853">
    <property type="component" value="Unassembled WGS sequence"/>
</dbReference>
<evidence type="ECO:0000256" key="4">
    <source>
        <dbReference type="ARBA" id="ARBA00022786"/>
    </source>
</evidence>
<evidence type="ECO:0000259" key="7">
    <source>
        <dbReference type="PROSITE" id="PS50600"/>
    </source>
</evidence>
<comment type="caution">
    <text evidence="8">The sequence shown here is derived from an EMBL/GenBank/DDBJ whole genome shotgun (WGS) entry which is preliminary data.</text>
</comment>
<organism evidence="8 9">
    <name type="scientific">Rhizoctonia solani</name>
    <dbReference type="NCBI Taxonomy" id="456999"/>
    <lineage>
        <taxon>Eukaryota</taxon>
        <taxon>Fungi</taxon>
        <taxon>Dikarya</taxon>
        <taxon>Basidiomycota</taxon>
        <taxon>Agaricomycotina</taxon>
        <taxon>Agaricomycetes</taxon>
        <taxon>Cantharellales</taxon>
        <taxon>Ceratobasidiaceae</taxon>
        <taxon>Rhizoctonia</taxon>
    </lineage>
</organism>
<feature type="compositionally biased region" description="Basic and acidic residues" evidence="6">
    <location>
        <begin position="23"/>
        <end position="36"/>
    </location>
</feature>
<sequence length="1105" mass="120866">MTTRNERKEIAALHRASNGQGDSPHDNSRKRPRDVDASSGAPRRRTGVLTGPYLGIGQSNLQDHRSHGRRTLKRDSSPSIAPTDSRLNTSKTSLGYAVFKPRSGVLDDSEPSARATYGTEPSPRFPPSIQQPSPMPSKEINEKMDGASGGEGTLSLAAVLGEATIPQTPERADYGSIEPSSHDRSRSRSSSDPINIIELVDGDSQPFNSASHPINVDDDEIVDNNPPSTRRRPSTPKGTSIIQKGKVKQTTLIFERNPPRSTTASTSTSTPARTEPNLEKFLVPKPTQASGTFTFTASRGATSKNSPNAPILSTGSTSKGLPITIGATRHKIAEGKISTRMQGKSQTSGLKILNQPLPPPPSQKPPPRAKVRDPKSRDLTFHIQEWYCDPRHYESNASQGTYSFNFNGNMIKIIFSERPGIETSNLCLMKGDVDWFEVVDTAEDESYLWMLILLEKRTLSGTHWKRDGLGESDQVLLHFLGSDGPSIHDRWKALIQELAKWTQKRTMKKSAMNSLIKRATDGNSFHVPIVQDISVPTLQRELKSEAKARTPPSKPRTRSAVSNSNQGEPEKDSEPIVIQDPDEIVLVHPTGTGSVTINRGELARLEPGEFLNDTLIELGLKMWLNDLRAQDPALADQVHIFSSFFFKKLDAGRGKGCDYSSVKKWTAKFDLFSKKFIIVPINEHLHWYLAIICFPEHVLEAPLPQPPAQSTRVTRSSDAAAKAGQRMSSESDMHVDPTPPIDADAGSPTVLGGMEVDTELADRSEKMVIDYTTPPESQSDVVDVDPKPNDSPMVDATNDDSGGKNPSRGTSATGSEKTWILILDSLGGKHPRTARILREYLQAEAQERRGKVVDIKDTRSSGGLVEDKHLLVPVQPNWCDCGVYLLHYVEVFYANPLEIIALPPGAKRKSKEAGNRYDELWRTDQVKDKRTAFREKLHKLSTKWLESKSSSSKSAPPLPGTLPPSRITAPIPLSHPQNDPSILEIHPLEIRDASTAITTEPPSSSSGLPPGLLGYPALSSPSTTIKDTEEVEGIIHPTSPAGNSTINLSSGSDQSSSTSKPTRRGVKGGSRHGSKHSSDHEVEDVSEIMEDPVKKTVDREVSVDL</sequence>
<dbReference type="GO" id="GO:0006508">
    <property type="term" value="P:proteolysis"/>
    <property type="evidence" value="ECO:0007669"/>
    <property type="project" value="UniProtKB-KW"/>
</dbReference>
<evidence type="ECO:0000256" key="2">
    <source>
        <dbReference type="ARBA" id="ARBA00022553"/>
    </source>
</evidence>
<dbReference type="PROSITE" id="PS50600">
    <property type="entry name" value="ULP_PROTEASE"/>
    <property type="match status" value="1"/>
</dbReference>
<dbReference type="GO" id="GO:0005634">
    <property type="term" value="C:nucleus"/>
    <property type="evidence" value="ECO:0007669"/>
    <property type="project" value="TreeGrafter"/>
</dbReference>
<evidence type="ECO:0000256" key="5">
    <source>
        <dbReference type="ARBA" id="ARBA00022801"/>
    </source>
</evidence>
<protein>
    <recommendedName>
        <fullName evidence="7">Ubiquitin-like protease family profile domain-containing protein</fullName>
    </recommendedName>
</protein>
<feature type="compositionally biased region" description="Low complexity" evidence="6">
    <location>
        <begin position="1049"/>
        <end position="1059"/>
    </location>
</feature>
<feature type="compositionally biased region" description="Polar residues" evidence="6">
    <location>
        <begin position="339"/>
        <end position="349"/>
    </location>
</feature>
<feature type="region of interest" description="Disordered" evidence="6">
    <location>
        <begin position="297"/>
        <end position="322"/>
    </location>
</feature>
<feature type="region of interest" description="Disordered" evidence="6">
    <location>
        <begin position="945"/>
        <end position="980"/>
    </location>
</feature>
<dbReference type="Pfam" id="PF02902">
    <property type="entry name" value="Peptidase_C48"/>
    <property type="match status" value="1"/>
</dbReference>
<feature type="compositionally biased region" description="Polar residues" evidence="6">
    <location>
        <begin position="297"/>
        <end position="319"/>
    </location>
</feature>
<accession>A0A8H3HBW1</accession>
<feature type="region of interest" description="Disordered" evidence="6">
    <location>
        <begin position="771"/>
        <end position="814"/>
    </location>
</feature>
<evidence type="ECO:0000313" key="9">
    <source>
        <dbReference type="Proteomes" id="UP000663853"/>
    </source>
</evidence>
<evidence type="ECO:0000256" key="1">
    <source>
        <dbReference type="ARBA" id="ARBA00005234"/>
    </source>
</evidence>
<dbReference type="InterPro" id="IPR038765">
    <property type="entry name" value="Papain-like_cys_pep_sf"/>
</dbReference>
<dbReference type="PANTHER" id="PTHR46896">
    <property type="entry name" value="SENTRIN-SPECIFIC PROTEASE"/>
    <property type="match status" value="1"/>
</dbReference>
<dbReference type="GO" id="GO:0070139">
    <property type="term" value="F:SUMO-specific endopeptidase activity"/>
    <property type="evidence" value="ECO:0007669"/>
    <property type="project" value="TreeGrafter"/>
</dbReference>
<feature type="compositionally biased region" description="Basic residues" evidence="6">
    <location>
        <begin position="1061"/>
        <end position="1075"/>
    </location>
</feature>
<dbReference type="GO" id="GO:0016926">
    <property type="term" value="P:protein desumoylation"/>
    <property type="evidence" value="ECO:0007669"/>
    <property type="project" value="TreeGrafter"/>
</dbReference>
<feature type="region of interest" description="Disordered" evidence="6">
    <location>
        <begin position="997"/>
        <end position="1105"/>
    </location>
</feature>
<dbReference type="PANTHER" id="PTHR46896:SF3">
    <property type="entry name" value="FI06413P-RELATED"/>
    <property type="match status" value="1"/>
</dbReference>
<feature type="compositionally biased region" description="Basic and acidic residues" evidence="6">
    <location>
        <begin position="1"/>
        <end position="12"/>
    </location>
</feature>
<feature type="compositionally biased region" description="Polar residues" evidence="6">
    <location>
        <begin position="77"/>
        <end position="93"/>
    </location>
</feature>
<dbReference type="SUPFAM" id="SSF54001">
    <property type="entry name" value="Cysteine proteinases"/>
    <property type="match status" value="1"/>
</dbReference>
<feature type="compositionally biased region" description="Basic and acidic residues" evidence="6">
    <location>
        <begin position="1091"/>
        <end position="1105"/>
    </location>
</feature>
<proteinExistence type="inferred from homology"/>
<feature type="compositionally biased region" description="Low complexity" evidence="6">
    <location>
        <begin position="1001"/>
        <end position="1022"/>
    </location>
</feature>
<feature type="region of interest" description="Disordered" evidence="6">
    <location>
        <begin position="705"/>
        <end position="751"/>
    </location>
</feature>
<reference evidence="8" key="1">
    <citation type="submission" date="2021-01" db="EMBL/GenBank/DDBJ databases">
        <authorList>
            <person name="Kaushik A."/>
        </authorList>
    </citation>
    <scope>NUCLEOTIDE SEQUENCE</scope>
    <source>
        <strain evidence="8">AG6-10EEA</strain>
    </source>
</reference>
<gene>
    <name evidence="8" type="ORF">RDB_LOCUS137870</name>
</gene>
<feature type="domain" description="Ubiquitin-like protease family profile" evidence="7">
    <location>
        <begin position="595"/>
        <end position="892"/>
    </location>
</feature>
<name>A0A8H3HBW1_9AGAM</name>
<dbReference type="AlphaFoldDB" id="A0A8H3HBW1"/>
<keyword evidence="3" id="KW-0645">Protease</keyword>
<evidence type="ECO:0000256" key="6">
    <source>
        <dbReference type="SAM" id="MobiDB-lite"/>
    </source>
</evidence>
<feature type="compositionally biased region" description="Low complexity" evidence="6">
    <location>
        <begin position="259"/>
        <end position="274"/>
    </location>
</feature>
<feature type="compositionally biased region" description="Acidic residues" evidence="6">
    <location>
        <begin position="1081"/>
        <end position="1090"/>
    </location>
</feature>
<feature type="compositionally biased region" description="Polar residues" evidence="6">
    <location>
        <begin position="708"/>
        <end position="717"/>
    </location>
</feature>